<accession>A0A938B2F0</accession>
<comment type="caution">
    <text evidence="9">The sequence shown here is derived from an EMBL/GenBank/DDBJ whole genome shotgun (WGS) entry which is preliminary data.</text>
</comment>
<evidence type="ECO:0000313" key="9">
    <source>
        <dbReference type="EMBL" id="MBM3222763.1"/>
    </source>
</evidence>
<keyword evidence="3" id="KW-0479">Metal-binding</keyword>
<dbReference type="InterPro" id="IPR003451">
    <property type="entry name" value="LytB/IspH"/>
</dbReference>
<dbReference type="GO" id="GO:0051745">
    <property type="term" value="F:4-hydroxy-3-methylbut-2-enyl diphosphate reductase activity"/>
    <property type="evidence" value="ECO:0007669"/>
    <property type="project" value="UniProtKB-EC"/>
</dbReference>
<comment type="pathway">
    <text evidence="7">Isoprenoid biosynthesis; isopentenyl diphosphate biosynthesis via DXP pathway; isopentenyl diphosphate from 1-deoxy-D-xylulose 5-phosphate: step 6/6.</text>
</comment>
<dbReference type="Pfam" id="PF02401">
    <property type="entry name" value="LYTB"/>
    <property type="match status" value="1"/>
</dbReference>
<protein>
    <submittedName>
        <fullName evidence="9">4-hydroxy-3-methylbut-2-enyl diphosphate reductase</fullName>
        <ecNumber evidence="9">1.17.7.4</ecNumber>
    </submittedName>
</protein>
<keyword evidence="4 9" id="KW-0560">Oxidoreductase</keyword>
<dbReference type="NCBIfam" id="TIGR00216">
    <property type="entry name" value="ispH_lytB"/>
    <property type="match status" value="1"/>
</dbReference>
<proteinExistence type="predicted"/>
<dbReference type="PANTHER" id="PTHR31619:SF5">
    <property type="entry name" value="4-HYDROXY-3-METHYLBUT-2-ENYL DIPHOSPHATE REDUCTASE, CHLOROPLASTIC"/>
    <property type="match status" value="1"/>
</dbReference>
<dbReference type="GO" id="GO:0051539">
    <property type="term" value="F:4 iron, 4 sulfur cluster binding"/>
    <property type="evidence" value="ECO:0007669"/>
    <property type="project" value="UniProtKB-KW"/>
</dbReference>
<keyword evidence="5" id="KW-0408">Iron</keyword>
<keyword evidence="6" id="KW-0411">Iron-sulfur</keyword>
<comment type="cofactor">
    <cofactor evidence="1">
        <name>[4Fe-4S] cluster</name>
        <dbReference type="ChEBI" id="CHEBI:49883"/>
    </cofactor>
</comment>
<evidence type="ECO:0000256" key="1">
    <source>
        <dbReference type="ARBA" id="ARBA00001966"/>
    </source>
</evidence>
<evidence type="ECO:0000313" key="10">
    <source>
        <dbReference type="Proteomes" id="UP000712673"/>
    </source>
</evidence>
<keyword evidence="2" id="KW-0004">4Fe-4S</keyword>
<dbReference type="EC" id="1.17.7.4" evidence="9"/>
<dbReference type="GO" id="GO:0046872">
    <property type="term" value="F:metal ion binding"/>
    <property type="evidence" value="ECO:0007669"/>
    <property type="project" value="UniProtKB-KW"/>
</dbReference>
<organism evidence="9 10">
    <name type="scientific">Tectimicrobiota bacterium</name>
    <dbReference type="NCBI Taxonomy" id="2528274"/>
    <lineage>
        <taxon>Bacteria</taxon>
        <taxon>Pseudomonadati</taxon>
        <taxon>Nitrospinota/Tectimicrobiota group</taxon>
        <taxon>Candidatus Tectimicrobiota</taxon>
    </lineage>
</organism>
<dbReference type="PANTHER" id="PTHR31619">
    <property type="entry name" value="4-HYDROXY-3-METHYLBUT-2-ENYL DIPHOSPHATE REDUCTASE, CHLOROPLASTIC"/>
    <property type="match status" value="1"/>
</dbReference>
<name>A0A938B2F0_UNCTE</name>
<gene>
    <name evidence="9" type="ORF">FJZ47_03025</name>
</gene>
<sequence length="419" mass="47340">MARQFDIPIFYKSQVVSRVKRTRQLQDPRKRDLLPTVLDFGPVRFVLARHFGFCYGVENAVEIAYKTLEAHADRRIFFLSEMIHNPNVNWDLQERGVRFIFTSSGEQLVPWDELTPADIVVVPAFGTTLEIQETLAARGIDPYTYNTTCPFVEKVWKRSAQLGESGYTVVVHGKATHEETRATFSHSIRSAPTVVILDLEEAHVLADIMRGKLGREVFFRRFSRTCSANFDPDTDLVRIGVVNQTTMLASETWEIAQVLQQAMEERYGVAHLHDHFADTSDTLCYATNENQNATYALIQHGADIGIVVGGYNSSNTSHIVALCEAAMPTYFIQNAEEILSAQQIRHFLLHTRQMTTSEHWLPTTRPLQIALTCGASCPDAIVEGVLLRVLSFFTTVRPLEDVMQPYLEEPASGLYERVP</sequence>
<evidence type="ECO:0000256" key="5">
    <source>
        <dbReference type="ARBA" id="ARBA00023004"/>
    </source>
</evidence>
<evidence type="ECO:0000256" key="8">
    <source>
        <dbReference type="ARBA" id="ARBA00046314"/>
    </source>
</evidence>
<dbReference type="GO" id="GO:0050992">
    <property type="term" value="P:dimethylallyl diphosphate biosynthetic process"/>
    <property type="evidence" value="ECO:0007669"/>
    <property type="project" value="InterPro"/>
</dbReference>
<dbReference type="NCBIfam" id="NF009911">
    <property type="entry name" value="PRK13371.1"/>
    <property type="match status" value="1"/>
</dbReference>
<reference evidence="9" key="1">
    <citation type="submission" date="2019-03" db="EMBL/GenBank/DDBJ databases">
        <title>Lake Tanganyika Metagenome-Assembled Genomes (MAGs).</title>
        <authorList>
            <person name="Tran P."/>
        </authorList>
    </citation>
    <scope>NUCLEOTIDE SEQUENCE</scope>
    <source>
        <strain evidence="9">K_DeepCast_65m_m2_066</strain>
    </source>
</reference>
<dbReference type="Gene3D" id="3.40.50.11270">
    <property type="match status" value="1"/>
</dbReference>
<evidence type="ECO:0000256" key="3">
    <source>
        <dbReference type="ARBA" id="ARBA00022723"/>
    </source>
</evidence>
<evidence type="ECO:0000256" key="7">
    <source>
        <dbReference type="ARBA" id="ARBA00046313"/>
    </source>
</evidence>
<dbReference type="EMBL" id="VGLS01000052">
    <property type="protein sequence ID" value="MBM3222763.1"/>
    <property type="molecule type" value="Genomic_DNA"/>
</dbReference>
<evidence type="ECO:0000256" key="2">
    <source>
        <dbReference type="ARBA" id="ARBA00022485"/>
    </source>
</evidence>
<dbReference type="Proteomes" id="UP000712673">
    <property type="component" value="Unassembled WGS sequence"/>
</dbReference>
<evidence type="ECO:0000256" key="4">
    <source>
        <dbReference type="ARBA" id="ARBA00023002"/>
    </source>
</evidence>
<evidence type="ECO:0000256" key="6">
    <source>
        <dbReference type="ARBA" id="ARBA00023014"/>
    </source>
</evidence>
<comment type="pathway">
    <text evidence="8">Isoprenoid biosynthesis; dimethylallyl diphosphate biosynthesis; dimethylallyl diphosphate from (2E)-4-hydroxy-3-methylbutenyl diphosphate: step 1/1.</text>
</comment>
<dbReference type="Gene3D" id="3.40.1010.20">
    <property type="entry name" value="4-hydroxy-3-methylbut-2-enyl diphosphate reductase, catalytic domain"/>
    <property type="match status" value="2"/>
</dbReference>
<dbReference type="GO" id="GO:0019288">
    <property type="term" value="P:isopentenyl diphosphate biosynthetic process, methylerythritol 4-phosphate pathway"/>
    <property type="evidence" value="ECO:0007669"/>
    <property type="project" value="InterPro"/>
</dbReference>
<dbReference type="CDD" id="cd13944">
    <property type="entry name" value="lytB_ispH"/>
    <property type="match status" value="1"/>
</dbReference>
<dbReference type="AlphaFoldDB" id="A0A938B2F0"/>